<keyword evidence="2" id="KW-1185">Reference proteome</keyword>
<sequence length="110" mass="12228">MRSTRPPARMLFLHFGFVVAVCIGREASAHSSPSGWYYPYQCCSDRDCQPVHGAAITEGPEGYVVEETGEVIRYRDSRVKSSPDGEFHLCMQPGKVGSRAICLFVPPRSF</sequence>
<protein>
    <submittedName>
        <fullName evidence="1">Uncharacterized protein</fullName>
    </submittedName>
</protein>
<organism evidence="1 2">
    <name type="scientific">Sinorhizobium fredii (strain NBRC 101917 / NGR234)</name>
    <dbReference type="NCBI Taxonomy" id="394"/>
    <lineage>
        <taxon>Bacteria</taxon>
        <taxon>Pseudomonadati</taxon>
        <taxon>Pseudomonadota</taxon>
        <taxon>Alphaproteobacteria</taxon>
        <taxon>Hyphomicrobiales</taxon>
        <taxon>Rhizobiaceae</taxon>
        <taxon>Sinorhizobium/Ensifer group</taxon>
        <taxon>Sinorhizobium</taxon>
    </lineage>
</organism>
<evidence type="ECO:0000313" key="2">
    <source>
        <dbReference type="Proteomes" id="UP000001054"/>
    </source>
</evidence>
<gene>
    <name evidence="1" type="ordered locus">NGR_b07290</name>
</gene>
<evidence type="ECO:0000313" key="1">
    <source>
        <dbReference type="EMBL" id="ACP22187.1"/>
    </source>
</evidence>
<dbReference type="KEGG" id="rhi:NGR_b07290"/>
<geneLocation type="plasmid" evidence="2">
    <name>sym pNGR234b</name>
</geneLocation>
<dbReference type="EMBL" id="CP000874">
    <property type="protein sequence ID" value="ACP22187.1"/>
    <property type="molecule type" value="Genomic_DNA"/>
</dbReference>
<reference evidence="1 2" key="2">
    <citation type="journal article" date="2009" name="Appl. Environ. Microbiol.">
        <title>Rhizobium sp. strain NGR234 possesses a remarkable number of secretion systems.</title>
        <authorList>
            <person name="Schmeisser C."/>
            <person name="Liesegang H."/>
            <person name="Krysciak D."/>
            <person name="Bakkou N."/>
            <person name="Le Quere A."/>
            <person name="Wollherr A."/>
            <person name="Heinemeyer I."/>
            <person name="Morgenstern B."/>
            <person name="Pommerening-Roeser A."/>
            <person name="Flores M."/>
            <person name="Palacios R."/>
            <person name="Brenner S."/>
            <person name="Gottschalk G."/>
            <person name="Schmitz R.A."/>
            <person name="Broughton W.J."/>
            <person name="Perret X."/>
            <person name="Strittmatter A.W."/>
            <person name="Streit W.R."/>
        </authorList>
    </citation>
    <scope>NUCLEOTIDE SEQUENCE [LARGE SCALE GENOMIC DNA]</scope>
    <source>
        <strain evidence="2">NBRC 101917 / NGR234</strain>
    </source>
</reference>
<dbReference type="AlphaFoldDB" id="C3KQ29"/>
<accession>C3KQ29</accession>
<dbReference type="HOGENOM" id="CLU_146058_0_0_5"/>
<proteinExistence type="predicted"/>
<reference evidence="2" key="1">
    <citation type="journal article" date="2004" name="J. Bacteriol.">
        <title>An evolutionary hot spot: the pNGR234b replicon of Rhizobium sp. strain NGR234.</title>
        <authorList>
            <person name="Streit W.R."/>
            <person name="Schmitz R.A."/>
            <person name="Perret X."/>
            <person name="Staehelin C."/>
            <person name="Deakin W.J."/>
            <person name="Raasch C."/>
            <person name="Liesegang H."/>
            <person name="Broughton W.J."/>
        </authorList>
    </citation>
    <scope>NUCLEOTIDE SEQUENCE [LARGE SCALE GENOMIC DNA]</scope>
    <source>
        <strain evidence="2">NBRC 101917 / NGR234</strain>
    </source>
</reference>
<dbReference type="OrthoDB" id="7871245at2"/>
<dbReference type="Proteomes" id="UP000001054">
    <property type="component" value="Plasmid pNGR234b"/>
</dbReference>
<name>C3KQ29_SINFN</name>
<keyword evidence="1" id="KW-0614">Plasmid</keyword>